<dbReference type="AlphaFoldDB" id="A0A840IEP0"/>
<organism evidence="2 3">
    <name type="scientific">Conexibacter arvalis</name>
    <dbReference type="NCBI Taxonomy" id="912552"/>
    <lineage>
        <taxon>Bacteria</taxon>
        <taxon>Bacillati</taxon>
        <taxon>Actinomycetota</taxon>
        <taxon>Thermoleophilia</taxon>
        <taxon>Solirubrobacterales</taxon>
        <taxon>Conexibacteraceae</taxon>
        <taxon>Conexibacter</taxon>
    </lineage>
</organism>
<name>A0A840IEP0_9ACTN</name>
<comment type="caution">
    <text evidence="2">The sequence shown here is derived from an EMBL/GenBank/DDBJ whole genome shotgun (WGS) entry which is preliminary data.</text>
</comment>
<dbReference type="Proteomes" id="UP000585272">
    <property type="component" value="Unassembled WGS sequence"/>
</dbReference>
<gene>
    <name evidence="2" type="ORF">BDZ31_001986</name>
</gene>
<keyword evidence="3" id="KW-1185">Reference proteome</keyword>
<sequence>MTAFGVAVRGARAGGWSGAPPPAARDRGAREDG</sequence>
<evidence type="ECO:0000313" key="2">
    <source>
        <dbReference type="EMBL" id="MBB4662400.1"/>
    </source>
</evidence>
<evidence type="ECO:0000256" key="1">
    <source>
        <dbReference type="SAM" id="MobiDB-lite"/>
    </source>
</evidence>
<proteinExistence type="predicted"/>
<evidence type="ECO:0000313" key="3">
    <source>
        <dbReference type="Proteomes" id="UP000585272"/>
    </source>
</evidence>
<protein>
    <submittedName>
        <fullName evidence="2">Uncharacterized protein</fullName>
    </submittedName>
</protein>
<dbReference type="EMBL" id="JACHNU010000002">
    <property type="protein sequence ID" value="MBB4662400.1"/>
    <property type="molecule type" value="Genomic_DNA"/>
</dbReference>
<feature type="compositionally biased region" description="Low complexity" evidence="1">
    <location>
        <begin position="1"/>
        <end position="11"/>
    </location>
</feature>
<reference evidence="2 3" key="1">
    <citation type="submission" date="2020-08" db="EMBL/GenBank/DDBJ databases">
        <title>Genomic Encyclopedia of Archaeal and Bacterial Type Strains, Phase II (KMG-II): from individual species to whole genera.</title>
        <authorList>
            <person name="Goeker M."/>
        </authorList>
    </citation>
    <scope>NUCLEOTIDE SEQUENCE [LARGE SCALE GENOMIC DNA]</scope>
    <source>
        <strain evidence="2 3">DSM 23288</strain>
    </source>
</reference>
<feature type="region of interest" description="Disordered" evidence="1">
    <location>
        <begin position="1"/>
        <end position="33"/>
    </location>
</feature>
<feature type="compositionally biased region" description="Basic and acidic residues" evidence="1">
    <location>
        <begin position="24"/>
        <end position="33"/>
    </location>
</feature>
<accession>A0A840IEP0</accession>